<organism evidence="2 3">
    <name type="scientific">Neohortaea acidophila</name>
    <dbReference type="NCBI Taxonomy" id="245834"/>
    <lineage>
        <taxon>Eukaryota</taxon>
        <taxon>Fungi</taxon>
        <taxon>Dikarya</taxon>
        <taxon>Ascomycota</taxon>
        <taxon>Pezizomycotina</taxon>
        <taxon>Dothideomycetes</taxon>
        <taxon>Dothideomycetidae</taxon>
        <taxon>Mycosphaerellales</taxon>
        <taxon>Teratosphaeriaceae</taxon>
        <taxon>Neohortaea</taxon>
    </lineage>
</organism>
<dbReference type="EMBL" id="MU001636">
    <property type="protein sequence ID" value="KAF2482697.1"/>
    <property type="molecule type" value="Genomic_DNA"/>
</dbReference>
<accession>A0A6A6PU01</accession>
<protein>
    <submittedName>
        <fullName evidence="2">Uncharacterized protein</fullName>
    </submittedName>
</protein>
<name>A0A6A6PU01_9PEZI</name>
<dbReference type="RefSeq" id="XP_033589267.1">
    <property type="nucleotide sequence ID" value="XM_033729749.1"/>
</dbReference>
<feature type="compositionally biased region" description="Polar residues" evidence="1">
    <location>
        <begin position="39"/>
        <end position="50"/>
    </location>
</feature>
<sequence>MLAPPTPYLCQRSLMPQPHESHSTSEDSSPFHLPPACIQPQTHSAQTHRTSPFHHHEQSSNPFIPSDSISLSVFRSNRFGRLSSRVILNSPGWISTPESREFMLTCRW</sequence>
<feature type="region of interest" description="Disordered" evidence="1">
    <location>
        <begin position="1"/>
        <end position="65"/>
    </location>
</feature>
<proteinExistence type="predicted"/>
<evidence type="ECO:0000256" key="1">
    <source>
        <dbReference type="SAM" id="MobiDB-lite"/>
    </source>
</evidence>
<evidence type="ECO:0000313" key="2">
    <source>
        <dbReference type="EMBL" id="KAF2482697.1"/>
    </source>
</evidence>
<keyword evidence="3" id="KW-1185">Reference proteome</keyword>
<evidence type="ECO:0000313" key="3">
    <source>
        <dbReference type="Proteomes" id="UP000799767"/>
    </source>
</evidence>
<dbReference type="AlphaFoldDB" id="A0A6A6PU01"/>
<reference evidence="2" key="1">
    <citation type="journal article" date="2020" name="Stud. Mycol.">
        <title>101 Dothideomycetes genomes: a test case for predicting lifestyles and emergence of pathogens.</title>
        <authorList>
            <person name="Haridas S."/>
            <person name="Albert R."/>
            <person name="Binder M."/>
            <person name="Bloem J."/>
            <person name="Labutti K."/>
            <person name="Salamov A."/>
            <person name="Andreopoulos B."/>
            <person name="Baker S."/>
            <person name="Barry K."/>
            <person name="Bills G."/>
            <person name="Bluhm B."/>
            <person name="Cannon C."/>
            <person name="Castanera R."/>
            <person name="Culley D."/>
            <person name="Daum C."/>
            <person name="Ezra D."/>
            <person name="Gonzalez J."/>
            <person name="Henrissat B."/>
            <person name="Kuo A."/>
            <person name="Liang C."/>
            <person name="Lipzen A."/>
            <person name="Lutzoni F."/>
            <person name="Magnuson J."/>
            <person name="Mondo S."/>
            <person name="Nolan M."/>
            <person name="Ohm R."/>
            <person name="Pangilinan J."/>
            <person name="Park H.-J."/>
            <person name="Ramirez L."/>
            <person name="Alfaro M."/>
            <person name="Sun H."/>
            <person name="Tritt A."/>
            <person name="Yoshinaga Y."/>
            <person name="Zwiers L.-H."/>
            <person name="Turgeon B."/>
            <person name="Goodwin S."/>
            <person name="Spatafora J."/>
            <person name="Crous P."/>
            <person name="Grigoriev I."/>
        </authorList>
    </citation>
    <scope>NUCLEOTIDE SEQUENCE</scope>
    <source>
        <strain evidence="2">CBS 113389</strain>
    </source>
</reference>
<dbReference type="Proteomes" id="UP000799767">
    <property type="component" value="Unassembled WGS sequence"/>
</dbReference>
<gene>
    <name evidence="2" type="ORF">BDY17DRAFT_164500</name>
</gene>
<dbReference type="GeneID" id="54470751"/>